<dbReference type="InterPro" id="IPR014867">
    <property type="entry name" value="Spore_coat_CotH_CotH2/3/7"/>
</dbReference>
<dbReference type="PROSITE" id="PS51257">
    <property type="entry name" value="PROKAR_LIPOPROTEIN"/>
    <property type="match status" value="1"/>
</dbReference>
<protein>
    <submittedName>
        <fullName evidence="2">CotH kinase family protein</fullName>
    </submittedName>
</protein>
<comment type="caution">
    <text evidence="2">The sequence shown here is derived from an EMBL/GenBank/DDBJ whole genome shotgun (WGS) entry which is preliminary data.</text>
</comment>
<dbReference type="RefSeq" id="WP_380690441.1">
    <property type="nucleotide sequence ID" value="NZ_JBHRSS010000006.1"/>
</dbReference>
<reference evidence="3" key="1">
    <citation type="journal article" date="2019" name="Int. J. Syst. Evol. Microbiol.">
        <title>The Global Catalogue of Microorganisms (GCM) 10K type strain sequencing project: providing services to taxonomists for standard genome sequencing and annotation.</title>
        <authorList>
            <consortium name="The Broad Institute Genomics Platform"/>
            <consortium name="The Broad Institute Genome Sequencing Center for Infectious Disease"/>
            <person name="Wu L."/>
            <person name="Ma J."/>
        </authorList>
    </citation>
    <scope>NUCLEOTIDE SEQUENCE [LARGE SCALE GENOMIC DNA]</scope>
    <source>
        <strain evidence="3">KCTC 52640</strain>
    </source>
</reference>
<dbReference type="Pfam" id="PF08757">
    <property type="entry name" value="CotH"/>
    <property type="match status" value="1"/>
</dbReference>
<sequence length="633" mass="69285">MPLFVRSPRLAVCVFLVALLGLAGCGGGGGGSDDGGGSAGVGTVGGRDTPGEPVEVAGLDANGDIVESESVYDTPPDDSIINVYVNILPPEGDACTADDGSGDDDYSGCTLSDLDTDEDGSDAFDPELQVQVTIGDDEARAAEMEVRGASTRQSRQKSYKIEFDNDAPRWFGMERLQLNKHPYDLSRVRNKVAFDLFRSVGDFTSLRTQFVHLYVTNPADPDNAGPQDFGLFTNVEYMNDDWAENHGMEEDANIFKAEQFEFLPPQFTPELMADVDSDEFETVLESKGDNEDTTVLLDMLAAITDENSAFVPAFERYFHPDNFRTWLAVNILLSNSDTNSQNFYLYRPAQIDNFYFTPWDYDGALDFVGQPSEAGASVPRWQHGLSNWWGVRLIRRYIQSGGVPALTARLDQLHASTVNADAVERLINRYPMQDIATIEASAPDFDNLPLAPDSTLSAEQQRAREIDRLGGTIAEARAQYKANLERPMPMYLEVEVVDGNVRLGWDASYDIQGDALVYDVRVSTATATSEESSRCTQQTASVTRDGVTLAADPVNILSGAGVVQSENDLTGTTLTVDRQLDPGRYYMQVVARDNKGYCQIAFDRYRAPDGSVADGILAFDWDGSTVSLAPGQE</sequence>
<name>A0ABV7ESG2_9GAMM</name>
<organism evidence="2 3">
    <name type="scientific">Salinisphaera aquimarina</name>
    <dbReference type="NCBI Taxonomy" id="2094031"/>
    <lineage>
        <taxon>Bacteria</taxon>
        <taxon>Pseudomonadati</taxon>
        <taxon>Pseudomonadota</taxon>
        <taxon>Gammaproteobacteria</taxon>
        <taxon>Salinisphaerales</taxon>
        <taxon>Salinisphaeraceae</taxon>
        <taxon>Salinisphaera</taxon>
    </lineage>
</organism>
<dbReference type="PANTHER" id="PTHR40050:SF1">
    <property type="entry name" value="INNER SPORE COAT PROTEIN H"/>
    <property type="match status" value="1"/>
</dbReference>
<keyword evidence="1" id="KW-0732">Signal</keyword>
<dbReference type="EMBL" id="JBHRSS010000006">
    <property type="protein sequence ID" value="MFC3104879.1"/>
    <property type="molecule type" value="Genomic_DNA"/>
</dbReference>
<dbReference type="PANTHER" id="PTHR40050">
    <property type="entry name" value="INNER SPORE COAT PROTEIN H"/>
    <property type="match status" value="1"/>
</dbReference>
<evidence type="ECO:0000256" key="1">
    <source>
        <dbReference type="SAM" id="SignalP"/>
    </source>
</evidence>
<proteinExistence type="predicted"/>
<feature type="signal peptide" evidence="1">
    <location>
        <begin position="1"/>
        <end position="23"/>
    </location>
</feature>
<evidence type="ECO:0000313" key="2">
    <source>
        <dbReference type="EMBL" id="MFC3104879.1"/>
    </source>
</evidence>
<dbReference type="GO" id="GO:0016301">
    <property type="term" value="F:kinase activity"/>
    <property type="evidence" value="ECO:0007669"/>
    <property type="project" value="UniProtKB-KW"/>
</dbReference>
<accession>A0ABV7ESG2</accession>
<keyword evidence="2" id="KW-0808">Transferase</keyword>
<dbReference type="Proteomes" id="UP001595462">
    <property type="component" value="Unassembled WGS sequence"/>
</dbReference>
<feature type="chain" id="PRO_5046791162" evidence="1">
    <location>
        <begin position="24"/>
        <end position="633"/>
    </location>
</feature>
<keyword evidence="3" id="KW-1185">Reference proteome</keyword>
<gene>
    <name evidence="2" type="ORF">ACFOSU_13435</name>
</gene>
<keyword evidence="2" id="KW-0418">Kinase</keyword>
<evidence type="ECO:0000313" key="3">
    <source>
        <dbReference type="Proteomes" id="UP001595462"/>
    </source>
</evidence>